<dbReference type="Gene3D" id="3.30.930.10">
    <property type="entry name" value="Bira Bifunctional Protein, Domain 2"/>
    <property type="match status" value="1"/>
</dbReference>
<dbReference type="EMBL" id="UINC01211546">
    <property type="protein sequence ID" value="SVE35487.1"/>
    <property type="molecule type" value="Genomic_DNA"/>
</dbReference>
<organism evidence="2">
    <name type="scientific">marine metagenome</name>
    <dbReference type="NCBI Taxonomy" id="408172"/>
    <lineage>
        <taxon>unclassified sequences</taxon>
        <taxon>metagenomes</taxon>
        <taxon>ecological metagenomes</taxon>
    </lineage>
</organism>
<dbReference type="InterPro" id="IPR041715">
    <property type="entry name" value="HisRS-like_core"/>
</dbReference>
<accession>A0A383CT06</accession>
<dbReference type="Pfam" id="PF13393">
    <property type="entry name" value="tRNA-synt_His"/>
    <property type="match status" value="1"/>
</dbReference>
<evidence type="ECO:0000259" key="1">
    <source>
        <dbReference type="Pfam" id="PF13393"/>
    </source>
</evidence>
<feature type="non-terminal residue" evidence="2">
    <location>
        <position position="88"/>
    </location>
</feature>
<reference evidence="2" key="1">
    <citation type="submission" date="2018-05" db="EMBL/GenBank/DDBJ databases">
        <authorList>
            <person name="Lanie J.A."/>
            <person name="Ng W.-L."/>
            <person name="Kazmierczak K.M."/>
            <person name="Andrzejewski T.M."/>
            <person name="Davidsen T.M."/>
            <person name="Wayne K.J."/>
            <person name="Tettelin H."/>
            <person name="Glass J.I."/>
            <person name="Rusch D."/>
            <person name="Podicherti R."/>
            <person name="Tsui H.-C.T."/>
            <person name="Winkler M.E."/>
        </authorList>
    </citation>
    <scope>NUCLEOTIDE SEQUENCE</scope>
</reference>
<proteinExistence type="predicted"/>
<dbReference type="PANTHER" id="PTHR11476">
    <property type="entry name" value="HISTIDYL-TRNA SYNTHETASE"/>
    <property type="match status" value="1"/>
</dbReference>
<protein>
    <recommendedName>
        <fullName evidence="1">Class II Histidinyl-tRNA synthetase (HisRS)-like catalytic core domain-containing protein</fullName>
    </recommendedName>
</protein>
<dbReference type="PANTHER" id="PTHR11476:SF7">
    <property type="entry name" value="HISTIDINE--TRNA LIGASE"/>
    <property type="match status" value="1"/>
</dbReference>
<dbReference type="SUPFAM" id="SSF55681">
    <property type="entry name" value="Class II aaRS and biotin synthetases"/>
    <property type="match status" value="1"/>
</dbReference>
<dbReference type="InterPro" id="IPR045864">
    <property type="entry name" value="aa-tRNA-synth_II/BPL/LPL"/>
</dbReference>
<sequence length="88" mass="9927">MPPSGSRDFLPREALFRERIFATVKSVFASHGYAPFETPAFERLETLSGKYGEEGEKLIFKILKRGEKAATGESDLALRYDLTVPTMR</sequence>
<dbReference type="AlphaFoldDB" id="A0A383CT06"/>
<name>A0A383CT06_9ZZZZ</name>
<feature type="domain" description="Class II Histidinyl-tRNA synthetase (HisRS)-like catalytic core" evidence="1">
    <location>
        <begin position="5"/>
        <end position="85"/>
    </location>
</feature>
<gene>
    <name evidence="2" type="ORF">METZ01_LOCUS488341</name>
</gene>
<evidence type="ECO:0000313" key="2">
    <source>
        <dbReference type="EMBL" id="SVE35487.1"/>
    </source>
</evidence>